<dbReference type="InterPro" id="IPR007040">
    <property type="entry name" value="Ribosome_modulation_factor"/>
</dbReference>
<comment type="function">
    <text evidence="3">During stationary phase, converts 70S ribosomes to an inactive dimeric form (100S ribosomes).</text>
</comment>
<evidence type="ECO:0000256" key="3">
    <source>
        <dbReference type="HAMAP-Rule" id="MF_00919"/>
    </source>
</evidence>
<reference evidence="5 6" key="1">
    <citation type="submission" date="2017-04" db="EMBL/GenBank/DDBJ databases">
        <title>Draft genome sequence of Zooshikella ganghwensis VG4 isolated from Red Sea sediments.</title>
        <authorList>
            <person name="Rehman Z."/>
            <person name="Alam I."/>
            <person name="Kamau A."/>
            <person name="Bajic V."/>
            <person name="Leiknes T."/>
        </authorList>
    </citation>
    <scope>NUCLEOTIDE SEQUENCE [LARGE SCALE GENOMIC DNA]</scope>
    <source>
        <strain evidence="5 6">VG4</strain>
    </source>
</reference>
<feature type="region of interest" description="Disordered" evidence="4">
    <location>
        <begin position="1"/>
        <end position="35"/>
    </location>
</feature>
<dbReference type="NCBIfam" id="NF041886">
    <property type="entry name" value="Rmf_CrpP_fam"/>
    <property type="match status" value="1"/>
</dbReference>
<dbReference type="HAMAP" id="MF_00919">
    <property type="entry name" value="RMF"/>
    <property type="match status" value="1"/>
</dbReference>
<dbReference type="GO" id="GO:0005737">
    <property type="term" value="C:cytoplasm"/>
    <property type="evidence" value="ECO:0007669"/>
    <property type="project" value="UniProtKB-SubCell"/>
</dbReference>
<evidence type="ECO:0000256" key="2">
    <source>
        <dbReference type="ARBA" id="ARBA00022845"/>
    </source>
</evidence>
<dbReference type="GO" id="GO:0006417">
    <property type="term" value="P:regulation of translation"/>
    <property type="evidence" value="ECO:0007669"/>
    <property type="project" value="UniProtKB-UniRule"/>
</dbReference>
<comment type="similarity">
    <text evidence="3">Belongs to the ribosome modulation factor family.</text>
</comment>
<name>A0A4P9VN26_9GAMM</name>
<dbReference type="InterPro" id="IPR023200">
    <property type="entry name" value="RMF_sf"/>
</dbReference>
<dbReference type="Proteomes" id="UP000257039">
    <property type="component" value="Unassembled WGS sequence"/>
</dbReference>
<comment type="caution">
    <text evidence="5">The sequence shown here is derived from an EMBL/GenBank/DDBJ whole genome shotgun (WGS) entry which is preliminary data.</text>
</comment>
<sequence length="70" mass="8207">MKRQKRSREERAFQKGYQSGVTGKPKESCPHDQLNQRQAWLSGWREGRTDSWDGYTGVSGIHKQQQLHYS</sequence>
<dbReference type="RefSeq" id="WP_027708489.1">
    <property type="nucleotide sequence ID" value="NZ_JAEVHG010000001.1"/>
</dbReference>
<evidence type="ECO:0000256" key="4">
    <source>
        <dbReference type="SAM" id="MobiDB-lite"/>
    </source>
</evidence>
<dbReference type="Pfam" id="PF04957">
    <property type="entry name" value="RMF"/>
    <property type="match status" value="1"/>
</dbReference>
<dbReference type="NCBIfam" id="NF011162">
    <property type="entry name" value="PRK14563.1"/>
    <property type="match status" value="1"/>
</dbReference>
<dbReference type="EMBL" id="NDXW01000001">
    <property type="protein sequence ID" value="RDH44835.1"/>
    <property type="molecule type" value="Genomic_DNA"/>
</dbReference>
<evidence type="ECO:0000256" key="1">
    <source>
        <dbReference type="ARBA" id="ARBA00022490"/>
    </source>
</evidence>
<gene>
    <name evidence="3" type="primary">rmf</name>
    <name evidence="5" type="ORF">B9G39_16120</name>
</gene>
<protein>
    <recommendedName>
        <fullName evidence="3">Ribosome modulation factor</fullName>
        <shortName evidence="3">RMF</shortName>
    </recommendedName>
</protein>
<proteinExistence type="inferred from homology"/>
<keyword evidence="6" id="KW-1185">Reference proteome</keyword>
<keyword evidence="2 3" id="KW-0810">Translation regulation</keyword>
<organism evidence="5 6">
    <name type="scientific">Zooshikella ganghwensis</name>
    <dbReference type="NCBI Taxonomy" id="202772"/>
    <lineage>
        <taxon>Bacteria</taxon>
        <taxon>Pseudomonadati</taxon>
        <taxon>Pseudomonadota</taxon>
        <taxon>Gammaproteobacteria</taxon>
        <taxon>Oceanospirillales</taxon>
        <taxon>Zooshikellaceae</taxon>
        <taxon>Zooshikella</taxon>
    </lineage>
</organism>
<evidence type="ECO:0000313" key="5">
    <source>
        <dbReference type="EMBL" id="RDH44835.1"/>
    </source>
</evidence>
<keyword evidence="1 3" id="KW-0963">Cytoplasm</keyword>
<dbReference type="Gene3D" id="1.10.10.620">
    <property type="entry name" value="ribosome modulation factor like domain"/>
    <property type="match status" value="1"/>
</dbReference>
<evidence type="ECO:0000313" key="6">
    <source>
        <dbReference type="Proteomes" id="UP000257039"/>
    </source>
</evidence>
<dbReference type="AlphaFoldDB" id="A0A4P9VN26"/>
<accession>A0A4P9VN26</accession>
<comment type="subcellular location">
    <subcellularLocation>
        <location evidence="3">Cytoplasm</location>
    </subcellularLocation>
</comment>